<dbReference type="RefSeq" id="WP_103313235.1">
    <property type="nucleotide sequence ID" value="NZ_PPPD01000001.1"/>
</dbReference>
<keyword evidence="1" id="KW-0732">Signal</keyword>
<evidence type="ECO:0000256" key="1">
    <source>
        <dbReference type="SAM" id="SignalP"/>
    </source>
</evidence>
<dbReference type="Proteomes" id="UP000236379">
    <property type="component" value="Unassembled WGS sequence"/>
</dbReference>
<dbReference type="EMBL" id="PPPD01000001">
    <property type="protein sequence ID" value="PNY82802.1"/>
    <property type="molecule type" value="Genomic_DNA"/>
</dbReference>
<evidence type="ECO:0000313" key="4">
    <source>
        <dbReference type="Proteomes" id="UP000236379"/>
    </source>
</evidence>
<evidence type="ECO:0000259" key="2">
    <source>
        <dbReference type="Pfam" id="PF13529"/>
    </source>
</evidence>
<accession>A0A2K3V1Y7</accession>
<comment type="caution">
    <text evidence="3">The sequence shown here is derived from an EMBL/GenBank/DDBJ whole genome shotgun (WGS) entry which is preliminary data.</text>
</comment>
<dbReference type="InterPro" id="IPR039563">
    <property type="entry name" value="Peptidase_C39_single_dom"/>
</dbReference>
<dbReference type="AlphaFoldDB" id="A0A2K3V1Y7"/>
<dbReference type="InterPro" id="IPR039564">
    <property type="entry name" value="Peptidase_C39-like"/>
</dbReference>
<dbReference type="Gene3D" id="3.90.70.10">
    <property type="entry name" value="Cysteine proteinases"/>
    <property type="match status" value="1"/>
</dbReference>
<sequence length="353" mass="37015">MKLATLAALFTLALPGSAGALTMTYPHSTTIIHERAADWVGAELRSVQVQGATLALTAGATSGSFTSLPLTVPAFDELVPSWNGVTAGAGSLTVEVRARVGGGWSRWFSFGTWSARGDRASLDGQKDATGEVLTDTLRLSRKATTYQYRVSLRGAGTAVRLLAFSTSERSRHAAGLGQGGNRAAWGKVVDVPQRSQMIYPDGGEVWCSPTSVSMILAKYGVDVTVPQAARGTFDRVYGGTGNWPFNTAYAGSLGLRAYVTRLPNLAAAEAFTAGGTPLAVSLGWKVGELPGAPIPSSDGHLMVLVGFDAQGNPVLNDPAAPDNASVRRPYPRAAFEKLWLTHSGGLSYVLTTN</sequence>
<dbReference type="Pfam" id="PF13529">
    <property type="entry name" value="Peptidase_C39_2"/>
    <property type="match status" value="1"/>
</dbReference>
<evidence type="ECO:0000313" key="3">
    <source>
        <dbReference type="EMBL" id="PNY82802.1"/>
    </source>
</evidence>
<protein>
    <submittedName>
        <fullName evidence="3">Peptidase C39</fullName>
    </submittedName>
</protein>
<feature type="domain" description="Peptidase C39-like" evidence="2">
    <location>
        <begin position="190"/>
        <end position="319"/>
    </location>
</feature>
<dbReference type="OrthoDB" id="9789941at2"/>
<reference evidence="3 4" key="1">
    <citation type="submission" date="2018-01" db="EMBL/GenBank/DDBJ databases">
        <title>Deinococcus koreensis sp. nov., a radiation-resistant bacterium isolated from river water.</title>
        <authorList>
            <person name="Choi A."/>
        </authorList>
    </citation>
    <scope>NUCLEOTIDE SEQUENCE [LARGE SCALE GENOMIC DNA]</scope>
    <source>
        <strain evidence="3 4">SJW1-2</strain>
    </source>
</reference>
<feature type="chain" id="PRO_5014333007" evidence="1">
    <location>
        <begin position="21"/>
        <end position="353"/>
    </location>
</feature>
<feature type="signal peptide" evidence="1">
    <location>
        <begin position="1"/>
        <end position="20"/>
    </location>
</feature>
<dbReference type="CDD" id="cd02549">
    <property type="entry name" value="Peptidase_C39A"/>
    <property type="match status" value="1"/>
</dbReference>
<gene>
    <name evidence="3" type="ORF">CVO96_01600</name>
</gene>
<proteinExistence type="predicted"/>
<organism evidence="3 4">
    <name type="scientific">Deinococcus koreensis</name>
    <dbReference type="NCBI Taxonomy" id="2054903"/>
    <lineage>
        <taxon>Bacteria</taxon>
        <taxon>Thermotogati</taxon>
        <taxon>Deinococcota</taxon>
        <taxon>Deinococci</taxon>
        <taxon>Deinococcales</taxon>
        <taxon>Deinococcaceae</taxon>
        <taxon>Deinococcus</taxon>
    </lineage>
</organism>
<name>A0A2K3V1Y7_9DEIO</name>
<keyword evidence="4" id="KW-1185">Reference proteome</keyword>